<dbReference type="GO" id="GO:0004386">
    <property type="term" value="F:helicase activity"/>
    <property type="evidence" value="ECO:0007669"/>
    <property type="project" value="UniProtKB-KW"/>
</dbReference>
<proteinExistence type="predicted"/>
<dbReference type="PANTHER" id="PTHR30595">
    <property type="entry name" value="GLPR-RELATED TRANSCRIPTIONAL REPRESSOR"/>
    <property type="match status" value="1"/>
</dbReference>
<dbReference type="InterPro" id="IPR038475">
    <property type="entry name" value="RecG_C_sf"/>
</dbReference>
<evidence type="ECO:0000259" key="2">
    <source>
        <dbReference type="Pfam" id="PF04326"/>
    </source>
</evidence>
<keyword evidence="3" id="KW-0378">Hydrolase</keyword>
<evidence type="ECO:0000313" key="4">
    <source>
        <dbReference type="Proteomes" id="UP000249688"/>
    </source>
</evidence>
<reference evidence="3 4" key="1">
    <citation type="submission" date="2018-06" db="EMBL/GenBank/DDBJ databases">
        <title>Genomic Encyclopedia of Archaeal and Bacterial Type Strains, Phase II (KMG-II): from individual species to whole genera.</title>
        <authorList>
            <person name="Goeker M."/>
        </authorList>
    </citation>
    <scope>NUCLEOTIDE SEQUENCE [LARGE SCALE GENOMIC DNA]</scope>
    <source>
        <strain evidence="3 4">DSM 24525</strain>
    </source>
</reference>
<feature type="domain" description="Schlafen AlbA-2" evidence="2">
    <location>
        <begin position="15"/>
        <end position="142"/>
    </location>
</feature>
<dbReference type="AlphaFoldDB" id="A0A2W7HU15"/>
<feature type="region of interest" description="Disordered" evidence="1">
    <location>
        <begin position="600"/>
        <end position="619"/>
    </location>
</feature>
<dbReference type="Gene3D" id="3.30.565.60">
    <property type="match status" value="1"/>
</dbReference>
<keyword evidence="4" id="KW-1185">Reference proteome</keyword>
<dbReference type="EMBL" id="QKYU01000050">
    <property type="protein sequence ID" value="PZW36967.1"/>
    <property type="molecule type" value="Genomic_DNA"/>
</dbReference>
<evidence type="ECO:0000256" key="1">
    <source>
        <dbReference type="SAM" id="MobiDB-lite"/>
    </source>
</evidence>
<name>A0A2W7HU15_9PROT</name>
<protein>
    <submittedName>
        <fullName evidence="3">ATP-dependent DNA helicase RecG</fullName>
    </submittedName>
</protein>
<accession>A0A2W7HU15</accession>
<keyword evidence="3" id="KW-0067">ATP-binding</keyword>
<comment type="caution">
    <text evidence="3">The sequence shown here is derived from an EMBL/GenBank/DDBJ whole genome shotgun (WGS) entry which is preliminary data.</text>
</comment>
<keyword evidence="3" id="KW-0347">Helicase</keyword>
<dbReference type="PANTHER" id="PTHR30595:SF6">
    <property type="entry name" value="SCHLAFEN ALBA-2 DOMAIN-CONTAINING PROTEIN"/>
    <property type="match status" value="1"/>
</dbReference>
<dbReference type="InterPro" id="IPR007421">
    <property type="entry name" value="Schlafen_AlbA_2_dom"/>
</dbReference>
<dbReference type="RefSeq" id="WP_111400618.1">
    <property type="nucleotide sequence ID" value="NZ_QKYU01000050.1"/>
</dbReference>
<dbReference type="Pfam" id="PF04326">
    <property type="entry name" value="SLFN_AlbA_2"/>
    <property type="match status" value="1"/>
</dbReference>
<dbReference type="Proteomes" id="UP000249688">
    <property type="component" value="Unassembled WGS sequence"/>
</dbReference>
<organism evidence="3 4">
    <name type="scientific">Humitalea rosea</name>
    <dbReference type="NCBI Taxonomy" id="990373"/>
    <lineage>
        <taxon>Bacteria</taxon>
        <taxon>Pseudomonadati</taxon>
        <taxon>Pseudomonadota</taxon>
        <taxon>Alphaproteobacteria</taxon>
        <taxon>Acetobacterales</taxon>
        <taxon>Roseomonadaceae</taxon>
        <taxon>Humitalea</taxon>
    </lineage>
</organism>
<dbReference type="OrthoDB" id="9805115at2"/>
<dbReference type="Pfam" id="PF13749">
    <property type="entry name" value="HATPase_c_4"/>
    <property type="match status" value="1"/>
</dbReference>
<gene>
    <name evidence="3" type="ORF">C8P66_1503</name>
</gene>
<dbReference type="Gene3D" id="3.30.950.30">
    <property type="entry name" value="Schlafen, AAA domain"/>
    <property type="match status" value="1"/>
</dbReference>
<evidence type="ECO:0000313" key="3">
    <source>
        <dbReference type="EMBL" id="PZW36967.1"/>
    </source>
</evidence>
<dbReference type="InterPro" id="IPR038461">
    <property type="entry name" value="Schlafen_AlbA_2_dom_sf"/>
</dbReference>
<sequence length="619" mass="68071">MRLRELLDQLRSLDENSRLEVKRGSQVGDSILQTICAFANEPGLGGGTILLGVERTDEGMLFPDYSVCGVPDPDKVQADLVTQCRNVFSTPLSVTVTAEQADGGAVLIVDVPEASPASKPVHFARKPLPGGAFRRLGSADVKCTEDDIALLFQQRRTTPFDATLVEGATMEDVEPDAIALYRTTRQATNPAAEELRMGDLDLLRALRCVENGPGGPILTLAGLLLFGRAAAQRRLLPMIRLDYVRVPGRDWVPENGERFTSTLDMRGPLVTLLGRAQAAILDDLPRAFHLPEGKMQREDKPRLPTRVIREAVVNALMHRSYRSQQPTQVIRFANRLEIRNPGYSLKAPERLGEPGSEPRNPTIAAVLHELNFAETKGTGIRIMQTEMRRAGLTPAGFESDREADAFTATFLFHHFLEEEDVAWLARFRSLGLTDEMLKALVVVRERGRINNVIYRDIAQCHATDATRDLRRLCELGLLLAEGNTTGRIYRPGPGMMAGGAVGPAVPADDGSMHDKAATMHGKAVTMQDNGLPPVPEELRTLLDLLGRRTDPGILHAVVEKLCAWQPLSVGQLADLLGRTETYTRTVIGAMVKEGRLERTRADVPRHPDQAYRTARQPPA</sequence>
<keyword evidence="3" id="KW-0547">Nucleotide-binding</keyword>
<feature type="compositionally biased region" description="Basic and acidic residues" evidence="1">
    <location>
        <begin position="600"/>
        <end position="609"/>
    </location>
</feature>